<accession>A0ABP7ISG7</accession>
<evidence type="ECO:0000256" key="1">
    <source>
        <dbReference type="SAM" id="MobiDB-lite"/>
    </source>
</evidence>
<comment type="caution">
    <text evidence="2">The sequence shown here is derived from an EMBL/GenBank/DDBJ whole genome shotgun (WGS) entry which is preliminary data.</text>
</comment>
<reference evidence="3" key="1">
    <citation type="journal article" date="2019" name="Int. J. Syst. Evol. Microbiol.">
        <title>The Global Catalogue of Microorganisms (GCM) 10K type strain sequencing project: providing services to taxonomists for standard genome sequencing and annotation.</title>
        <authorList>
            <consortium name="The Broad Institute Genomics Platform"/>
            <consortium name="The Broad Institute Genome Sequencing Center for Infectious Disease"/>
            <person name="Wu L."/>
            <person name="Ma J."/>
        </authorList>
    </citation>
    <scope>NUCLEOTIDE SEQUENCE [LARGE SCALE GENOMIC DNA]</scope>
    <source>
        <strain evidence="3">JCM 17017</strain>
    </source>
</reference>
<dbReference type="EMBL" id="BAABCM010000007">
    <property type="protein sequence ID" value="GAA3825788.1"/>
    <property type="molecule type" value="Genomic_DNA"/>
</dbReference>
<keyword evidence="3" id="KW-1185">Reference proteome</keyword>
<gene>
    <name evidence="2" type="ORF">GCM10022380_50630</name>
</gene>
<evidence type="ECO:0000313" key="3">
    <source>
        <dbReference type="Proteomes" id="UP001501624"/>
    </source>
</evidence>
<sequence length="70" mass="7164">MDIAFSPVGANQPPGHPIGYTCRGGPKPGIPAWIDPVRGAGAGGKFPSARVRTATPAGPEMQLPQGHRHA</sequence>
<organism evidence="2 3">
    <name type="scientific">Amycolatopsis tucumanensis</name>
    <dbReference type="NCBI Taxonomy" id="401106"/>
    <lineage>
        <taxon>Bacteria</taxon>
        <taxon>Bacillati</taxon>
        <taxon>Actinomycetota</taxon>
        <taxon>Actinomycetes</taxon>
        <taxon>Pseudonocardiales</taxon>
        <taxon>Pseudonocardiaceae</taxon>
        <taxon>Amycolatopsis</taxon>
    </lineage>
</organism>
<feature type="region of interest" description="Disordered" evidence="1">
    <location>
        <begin position="36"/>
        <end position="70"/>
    </location>
</feature>
<name>A0ABP7ISG7_9PSEU</name>
<dbReference type="Proteomes" id="UP001501624">
    <property type="component" value="Unassembled WGS sequence"/>
</dbReference>
<proteinExistence type="predicted"/>
<evidence type="ECO:0000313" key="2">
    <source>
        <dbReference type="EMBL" id="GAA3825788.1"/>
    </source>
</evidence>
<protein>
    <submittedName>
        <fullName evidence="2">Uncharacterized protein</fullName>
    </submittedName>
</protein>